<dbReference type="RefSeq" id="XP_008238488.1">
    <property type="nucleotide sequence ID" value="XM_008240266.1"/>
</dbReference>
<keyword evidence="10" id="KW-1185">Reference proteome</keyword>
<proteinExistence type="predicted"/>
<organism evidence="10 11">
    <name type="scientific">Prunus mume</name>
    <name type="common">Japanese apricot</name>
    <name type="synonym">Armeniaca mume</name>
    <dbReference type="NCBI Taxonomy" id="102107"/>
    <lineage>
        <taxon>Eukaryota</taxon>
        <taxon>Viridiplantae</taxon>
        <taxon>Streptophyta</taxon>
        <taxon>Embryophyta</taxon>
        <taxon>Tracheophyta</taxon>
        <taxon>Spermatophyta</taxon>
        <taxon>Magnoliopsida</taxon>
        <taxon>eudicotyledons</taxon>
        <taxon>Gunneridae</taxon>
        <taxon>Pentapetalae</taxon>
        <taxon>rosids</taxon>
        <taxon>fabids</taxon>
        <taxon>Rosales</taxon>
        <taxon>Rosaceae</taxon>
        <taxon>Amygdaloideae</taxon>
        <taxon>Amygdaleae</taxon>
        <taxon>Prunus</taxon>
    </lineage>
</organism>
<dbReference type="PANTHER" id="PTHR24186:SF50">
    <property type="entry name" value="ANKYRIN REPEAT-CONTAINING PROTEIN ITN1-LIKE ISOFORM X1"/>
    <property type="match status" value="1"/>
</dbReference>
<dbReference type="SUPFAM" id="SSF48403">
    <property type="entry name" value="Ankyrin repeat"/>
    <property type="match status" value="1"/>
</dbReference>
<reference evidence="11" key="2">
    <citation type="submission" date="2025-08" db="UniProtKB">
        <authorList>
            <consortium name="RefSeq"/>
        </authorList>
    </citation>
    <scope>IDENTIFICATION</scope>
</reference>
<dbReference type="PROSITE" id="PS50088">
    <property type="entry name" value="ANK_REPEAT"/>
    <property type="match status" value="4"/>
</dbReference>
<feature type="transmembrane region" description="Helical" evidence="8">
    <location>
        <begin position="445"/>
        <end position="468"/>
    </location>
</feature>
<evidence type="ECO:0000256" key="7">
    <source>
        <dbReference type="PROSITE-ProRule" id="PRU00023"/>
    </source>
</evidence>
<feature type="repeat" description="ANK" evidence="7">
    <location>
        <begin position="229"/>
        <end position="255"/>
    </location>
</feature>
<keyword evidence="4 8" id="KW-1133">Transmembrane helix</keyword>
<evidence type="ECO:0000256" key="2">
    <source>
        <dbReference type="ARBA" id="ARBA00022692"/>
    </source>
</evidence>
<feature type="repeat" description="ANK" evidence="7">
    <location>
        <begin position="68"/>
        <end position="100"/>
    </location>
</feature>
<feature type="repeat" description="ANK" evidence="7">
    <location>
        <begin position="123"/>
        <end position="145"/>
    </location>
</feature>
<evidence type="ECO:0000256" key="8">
    <source>
        <dbReference type="SAM" id="Phobius"/>
    </source>
</evidence>
<dbReference type="InterPro" id="IPR036770">
    <property type="entry name" value="Ankyrin_rpt-contain_sf"/>
</dbReference>
<dbReference type="PROSITE" id="PS50297">
    <property type="entry name" value="ANK_REP_REGION"/>
    <property type="match status" value="4"/>
</dbReference>
<feature type="transmembrane region" description="Helical" evidence="8">
    <location>
        <begin position="520"/>
        <end position="540"/>
    </location>
</feature>
<protein>
    <submittedName>
        <fullName evidence="11">Ankyrin-1-like</fullName>
    </submittedName>
</protein>
<dbReference type="InterPro" id="IPR002110">
    <property type="entry name" value="Ankyrin_rpt"/>
</dbReference>
<gene>
    <name evidence="11" type="primary">LOC103337114</name>
</gene>
<feature type="repeat" description="ANK" evidence="7">
    <location>
        <begin position="333"/>
        <end position="356"/>
    </location>
</feature>
<dbReference type="InterPro" id="IPR026961">
    <property type="entry name" value="PGG_dom"/>
</dbReference>
<sequence>MDFMDHSVHEAAASGDVDFLRANVADDILLQKTPNDNNILHIAAEFKQTNFFKNIPNQSPLFWDTNKKGNTPLHVAARVGCDDIVKLLLAQAVSTLASGGVDQESGLTGKEAQKELVRMTNCEMDTALHVAVRYGHGEIVNLLMEFDHELCCLTNSANESPLFLAVRRGFLSIARSILQEYQICPSFQGTHDVTALHAAITCAGKEAEEIVRIMVSYDGAKIIRERAAIGWTPLHYAALRGNLEAIRLVIKEDSSACYILDIAGMSALHLAAYAGHIQVIEEFITRQPGTCDLYNEKGQTILHVAVLGGRKDVVNYILTTPKLARLINEADKDGNTAMHLAAIHKNIGIIRILVRNPMVDKTALNKEFLKAFDILVGNKYGEDVNGLPTLFHMGYPIGVPFFQQQICRDFVKLESEANDHMLATEPRQETQAYTDRDLRRFDTNLLVAILIATVTFAAAFTMPVGFTSDGMPVLYDKASFQVFLLSDVLSFFLSILVVFINFIEATVFGIGRVQVMRTSLVQYSIGGMMVAFASGLFVVLPQHSPFGIGVYLICGILCLLVALTFQRPESERRRKIQCPRTSEI</sequence>
<evidence type="ECO:0000313" key="10">
    <source>
        <dbReference type="Proteomes" id="UP000694861"/>
    </source>
</evidence>
<feature type="transmembrane region" description="Helical" evidence="8">
    <location>
        <begin position="546"/>
        <end position="565"/>
    </location>
</feature>
<keyword evidence="2 8" id="KW-0812">Transmembrane</keyword>
<feature type="transmembrane region" description="Helical" evidence="8">
    <location>
        <begin position="488"/>
        <end position="508"/>
    </location>
</feature>
<evidence type="ECO:0000259" key="9">
    <source>
        <dbReference type="Pfam" id="PF13962"/>
    </source>
</evidence>
<keyword evidence="5 7" id="KW-0040">ANK repeat</keyword>
<dbReference type="Gene3D" id="1.25.40.20">
    <property type="entry name" value="Ankyrin repeat-containing domain"/>
    <property type="match status" value="2"/>
</dbReference>
<keyword evidence="6 8" id="KW-0472">Membrane</keyword>
<dbReference type="Pfam" id="PF12796">
    <property type="entry name" value="Ank_2"/>
    <property type="match status" value="3"/>
</dbReference>
<evidence type="ECO:0000256" key="6">
    <source>
        <dbReference type="ARBA" id="ARBA00023136"/>
    </source>
</evidence>
<evidence type="ECO:0000256" key="1">
    <source>
        <dbReference type="ARBA" id="ARBA00004141"/>
    </source>
</evidence>
<dbReference type="Pfam" id="PF13962">
    <property type="entry name" value="PGG"/>
    <property type="match status" value="1"/>
</dbReference>
<evidence type="ECO:0000256" key="3">
    <source>
        <dbReference type="ARBA" id="ARBA00022737"/>
    </source>
</evidence>
<dbReference type="SMART" id="SM00248">
    <property type="entry name" value="ANK"/>
    <property type="match status" value="9"/>
</dbReference>
<dbReference type="Proteomes" id="UP000694861">
    <property type="component" value="Linkage group LG7"/>
</dbReference>
<accession>A0ABM0PEJ8</accession>
<feature type="domain" description="PGG" evidence="9">
    <location>
        <begin position="442"/>
        <end position="539"/>
    </location>
</feature>
<evidence type="ECO:0000313" key="11">
    <source>
        <dbReference type="RefSeq" id="XP_008238488.1"/>
    </source>
</evidence>
<evidence type="ECO:0000256" key="4">
    <source>
        <dbReference type="ARBA" id="ARBA00022989"/>
    </source>
</evidence>
<dbReference type="Pfam" id="PF00023">
    <property type="entry name" value="Ank"/>
    <property type="match status" value="1"/>
</dbReference>
<dbReference type="GeneID" id="103337114"/>
<comment type="subcellular location">
    <subcellularLocation>
        <location evidence="1">Membrane</location>
        <topology evidence="1">Multi-pass membrane protein</topology>
    </subcellularLocation>
</comment>
<dbReference type="PANTHER" id="PTHR24186">
    <property type="entry name" value="PROTEIN PHOSPHATASE 1 REGULATORY SUBUNIT"/>
    <property type="match status" value="1"/>
</dbReference>
<evidence type="ECO:0000256" key="5">
    <source>
        <dbReference type="ARBA" id="ARBA00023043"/>
    </source>
</evidence>
<reference evidence="10" key="1">
    <citation type="journal article" date="2012" name="Nat. Commun.">
        <title>The genome of Prunus mume.</title>
        <authorList>
            <person name="Zhang Q."/>
            <person name="Chen W."/>
            <person name="Sun L."/>
            <person name="Zhao F."/>
            <person name="Huang B."/>
            <person name="Yang W."/>
            <person name="Tao Y."/>
            <person name="Wang J."/>
            <person name="Yuan Z."/>
            <person name="Fan G."/>
            <person name="Xing Z."/>
            <person name="Han C."/>
            <person name="Pan H."/>
            <person name="Zhong X."/>
            <person name="Shi W."/>
            <person name="Liang X."/>
            <person name="Du D."/>
            <person name="Sun F."/>
            <person name="Xu Z."/>
            <person name="Hao R."/>
            <person name="Lv T."/>
            <person name="Lv Y."/>
            <person name="Zheng Z."/>
            <person name="Sun M."/>
            <person name="Luo L."/>
            <person name="Cai M."/>
            <person name="Gao Y."/>
            <person name="Wang J."/>
            <person name="Yin Y."/>
            <person name="Xu X."/>
            <person name="Cheng T."/>
            <person name="Wang J."/>
        </authorList>
    </citation>
    <scope>NUCLEOTIDE SEQUENCE [LARGE SCALE GENOMIC DNA]</scope>
</reference>
<name>A0ABM0PEJ8_PRUMU</name>
<keyword evidence="3" id="KW-0677">Repeat</keyword>